<feature type="compositionally biased region" description="Basic and acidic residues" evidence="1">
    <location>
        <begin position="141"/>
        <end position="163"/>
    </location>
</feature>
<organism evidence="2 3">
    <name type="scientific">Cupriavidus taiwanensis</name>
    <dbReference type="NCBI Taxonomy" id="164546"/>
    <lineage>
        <taxon>Bacteria</taxon>
        <taxon>Pseudomonadati</taxon>
        <taxon>Pseudomonadota</taxon>
        <taxon>Betaproteobacteria</taxon>
        <taxon>Burkholderiales</taxon>
        <taxon>Burkholderiaceae</taxon>
        <taxon>Cupriavidus</taxon>
    </lineage>
</organism>
<evidence type="ECO:0000313" key="2">
    <source>
        <dbReference type="EMBL" id="SOZ70032.1"/>
    </source>
</evidence>
<sequence>MLDRLRRYNRSMLTPVFGARMATVLDGVLEDRSRAAAEGLADMRGKFAAYTVALERRLLMLFALRKGRLSLEAMREEAVISKQAFNQIAQVIQQAWHASLVRPPLRDVTEPATGPGVAPGPQPQGDVTRRDSGRVFGAGTRDGRHDADAEHDQAGNADIDRRQPGRRQAPGNAAHQDQQADDV</sequence>
<name>A0A976B1G2_9BURK</name>
<proteinExistence type="predicted"/>
<feature type="region of interest" description="Disordered" evidence="1">
    <location>
        <begin position="106"/>
        <end position="183"/>
    </location>
</feature>
<evidence type="ECO:0000313" key="3">
    <source>
        <dbReference type="Proteomes" id="UP000256952"/>
    </source>
</evidence>
<evidence type="ECO:0000256" key="1">
    <source>
        <dbReference type="SAM" id="MobiDB-lite"/>
    </source>
</evidence>
<dbReference type="AlphaFoldDB" id="A0A976B1G2"/>
<protein>
    <submittedName>
        <fullName evidence="2">Sodium/hydrogen exchanger</fullName>
    </submittedName>
</protein>
<accession>A0A976B1G2</accession>
<comment type="caution">
    <text evidence="2">The sequence shown here is derived from an EMBL/GenBank/DDBJ whole genome shotgun (WGS) entry which is preliminary data.</text>
</comment>
<dbReference type="Proteomes" id="UP000256952">
    <property type="component" value="Chromosome CBM2613_b"/>
</dbReference>
<reference evidence="2 3" key="1">
    <citation type="submission" date="2018-01" db="EMBL/GenBank/DDBJ databases">
        <authorList>
            <person name="Clerissi C."/>
        </authorList>
    </citation>
    <scope>NUCLEOTIDE SEQUENCE [LARGE SCALE GENOMIC DNA]</scope>
    <source>
        <strain evidence="2">Cupriavidus taiwanensis STM 8556</strain>
    </source>
</reference>
<dbReference type="EMBL" id="OFTH01000040">
    <property type="protein sequence ID" value="SOZ70032.1"/>
    <property type="molecule type" value="Genomic_DNA"/>
</dbReference>
<gene>
    <name evidence="2" type="ORF">CBM2613_B150015</name>
</gene>